<gene>
    <name evidence="1" type="ORF">ASZ90_009600</name>
</gene>
<protein>
    <submittedName>
        <fullName evidence="1">Uncharacterized protein</fullName>
    </submittedName>
</protein>
<dbReference type="AlphaFoldDB" id="A0A0W8FIF5"/>
<evidence type="ECO:0000313" key="1">
    <source>
        <dbReference type="EMBL" id="KUG20664.1"/>
    </source>
</evidence>
<comment type="caution">
    <text evidence="1">The sequence shown here is derived from an EMBL/GenBank/DDBJ whole genome shotgun (WGS) entry which is preliminary data.</text>
</comment>
<name>A0A0W8FIF5_9ZZZZ</name>
<reference evidence="1" key="1">
    <citation type="journal article" date="2015" name="Proc. Natl. Acad. Sci. U.S.A.">
        <title>Networks of energetic and metabolic interactions define dynamics in microbial communities.</title>
        <authorList>
            <person name="Embree M."/>
            <person name="Liu J.K."/>
            <person name="Al-Bassam M.M."/>
            <person name="Zengler K."/>
        </authorList>
    </citation>
    <scope>NUCLEOTIDE SEQUENCE</scope>
</reference>
<sequence length="68" mass="7655">MIRQRTRSIGCGRGRPQIAAAALSRPGICSIAKNLLCFTCNRMSPGGRRHTERRRVMGNTIHFHPKRP</sequence>
<dbReference type="EMBL" id="LNQE01001159">
    <property type="protein sequence ID" value="KUG20664.1"/>
    <property type="molecule type" value="Genomic_DNA"/>
</dbReference>
<accession>A0A0W8FIF5</accession>
<proteinExistence type="predicted"/>
<organism evidence="1">
    <name type="scientific">hydrocarbon metagenome</name>
    <dbReference type="NCBI Taxonomy" id="938273"/>
    <lineage>
        <taxon>unclassified sequences</taxon>
        <taxon>metagenomes</taxon>
        <taxon>ecological metagenomes</taxon>
    </lineage>
</organism>